<feature type="domain" description="Beta-Casp" evidence="3">
    <location>
        <begin position="253"/>
        <end position="378"/>
    </location>
</feature>
<dbReference type="Pfam" id="PF10996">
    <property type="entry name" value="Beta-Casp"/>
    <property type="match status" value="1"/>
</dbReference>
<dbReference type="InterPro" id="IPR011108">
    <property type="entry name" value="RMMBL"/>
</dbReference>
<dbReference type="EMBL" id="JACQXR010000002">
    <property type="protein sequence ID" value="MBI4725623.1"/>
    <property type="molecule type" value="Genomic_DNA"/>
</dbReference>
<dbReference type="Gene3D" id="3.40.50.10890">
    <property type="match status" value="1"/>
</dbReference>
<dbReference type="InterPro" id="IPR022712">
    <property type="entry name" value="Beta_Casp"/>
</dbReference>
<evidence type="ECO:0000313" key="4">
    <source>
        <dbReference type="EMBL" id="MBI4725623.1"/>
    </source>
</evidence>
<keyword evidence="1" id="KW-0378">Hydrolase</keyword>
<evidence type="ECO:0000313" key="5">
    <source>
        <dbReference type="Proteomes" id="UP000736328"/>
    </source>
</evidence>
<dbReference type="Gene3D" id="3.60.15.10">
    <property type="entry name" value="Ribonuclease Z/Hydroxyacylglutathione hydrolase-like"/>
    <property type="match status" value="1"/>
</dbReference>
<dbReference type="Proteomes" id="UP000736328">
    <property type="component" value="Unassembled WGS sequence"/>
</dbReference>
<accession>A0A933I954</accession>
<dbReference type="InterPro" id="IPR001279">
    <property type="entry name" value="Metallo-B-lactamas"/>
</dbReference>
<feature type="domain" description="Metallo-beta-lactamase" evidence="2">
    <location>
        <begin position="13"/>
        <end position="248"/>
    </location>
</feature>
<evidence type="ECO:0000259" key="2">
    <source>
        <dbReference type="SMART" id="SM00849"/>
    </source>
</evidence>
<evidence type="ECO:0000256" key="1">
    <source>
        <dbReference type="ARBA" id="ARBA00022801"/>
    </source>
</evidence>
<dbReference type="SUPFAM" id="SSF56281">
    <property type="entry name" value="Metallo-hydrolase/oxidoreductase"/>
    <property type="match status" value="1"/>
</dbReference>
<protein>
    <submittedName>
        <fullName evidence="4">MBL fold metallo-hydrolase</fullName>
    </submittedName>
</protein>
<dbReference type="GO" id="GO:0016787">
    <property type="term" value="F:hydrolase activity"/>
    <property type="evidence" value="ECO:0007669"/>
    <property type="project" value="UniProtKB-KW"/>
</dbReference>
<sequence length="462" mass="51202">MKITFHGATRTVTGSMYVIELGGKKLLLECGIHQGPREQSEQQNQKLPFDSAKIDAMILSHAHLDHSGNIPTLVKQGYAGDISMTSATRDLLGLMLRDSAHIQESDTVFVNKKRKQQGLPPKLPLYTMSDAEKALDAFVSYSYERTFSPLPGVKAIFHDAGHILGSAMVELELIESGKTKKFFFTGDLGRKGLPIIRDPYQPEGADYLMMESTYGDRLHNPIEQSVLKLQNLVRQVCQRRGKVIIPAFSVGRTQEIVYELHKMFEAGALPRVPIYVDSPLSVNVTGIFKLHPECFDAETRGMIINHDDPFGFGRLTYVSAAEDSKRLNMLKEPAIIISASGMCEAGRILHHLRNSVEDPRNAVLIVGFQAEGTLGKKLVDKWPAVRIFGEEHQVKAQVEVLNGFSAHADKNELLGFVQQAKGGLGQVILVHGEEKQSLSFAQNLKDLNYKVEVPVSGQTMEL</sequence>
<dbReference type="Pfam" id="PF07521">
    <property type="entry name" value="RMMBL"/>
    <property type="match status" value="1"/>
</dbReference>
<reference evidence="4" key="1">
    <citation type="submission" date="2020-07" db="EMBL/GenBank/DDBJ databases">
        <title>Huge and variable diversity of episymbiotic CPR bacteria and DPANN archaea in groundwater ecosystems.</title>
        <authorList>
            <person name="He C.Y."/>
            <person name="Keren R."/>
            <person name="Whittaker M."/>
            <person name="Farag I.F."/>
            <person name="Doudna J."/>
            <person name="Cate J.H.D."/>
            <person name="Banfield J.F."/>
        </authorList>
    </citation>
    <scope>NUCLEOTIDE SEQUENCE</scope>
    <source>
        <strain evidence="4">NC_groundwater_1520_Pr4_B-0.1um_53_5</strain>
    </source>
</reference>
<proteinExistence type="predicted"/>
<dbReference type="SMART" id="SM00849">
    <property type="entry name" value="Lactamase_B"/>
    <property type="match status" value="1"/>
</dbReference>
<comment type="caution">
    <text evidence="4">The sequence shown here is derived from an EMBL/GenBank/DDBJ whole genome shotgun (WGS) entry which is preliminary data.</text>
</comment>
<gene>
    <name evidence="4" type="ORF">HY768_00085</name>
</gene>
<name>A0A933I954_UNCT6</name>
<dbReference type="GO" id="GO:0004521">
    <property type="term" value="F:RNA endonuclease activity"/>
    <property type="evidence" value="ECO:0007669"/>
    <property type="project" value="TreeGrafter"/>
</dbReference>
<dbReference type="InterPro" id="IPR050698">
    <property type="entry name" value="MBL"/>
</dbReference>
<evidence type="ECO:0000259" key="3">
    <source>
        <dbReference type="SMART" id="SM01027"/>
    </source>
</evidence>
<dbReference type="Pfam" id="PF00753">
    <property type="entry name" value="Lactamase_B"/>
    <property type="match status" value="1"/>
</dbReference>
<dbReference type="PANTHER" id="PTHR11203:SF37">
    <property type="entry name" value="INTEGRATOR COMPLEX SUBUNIT 11"/>
    <property type="match status" value="1"/>
</dbReference>
<dbReference type="AlphaFoldDB" id="A0A933I954"/>
<dbReference type="SMART" id="SM01027">
    <property type="entry name" value="Beta-Casp"/>
    <property type="match status" value="1"/>
</dbReference>
<dbReference type="PANTHER" id="PTHR11203">
    <property type="entry name" value="CLEAVAGE AND POLYADENYLATION SPECIFICITY FACTOR FAMILY MEMBER"/>
    <property type="match status" value="1"/>
</dbReference>
<organism evidence="4 5">
    <name type="scientific">candidate division TA06 bacterium</name>
    <dbReference type="NCBI Taxonomy" id="2250710"/>
    <lineage>
        <taxon>Bacteria</taxon>
        <taxon>Bacteria division TA06</taxon>
    </lineage>
</organism>
<dbReference type="InterPro" id="IPR036866">
    <property type="entry name" value="RibonucZ/Hydroxyglut_hydro"/>
</dbReference>
<dbReference type="CDD" id="cd16295">
    <property type="entry name" value="TTHA0252-CPSF-like_MBL-fold"/>
    <property type="match status" value="1"/>
</dbReference>